<dbReference type="InterPro" id="IPR019734">
    <property type="entry name" value="TPR_rpt"/>
</dbReference>
<reference evidence="1" key="1">
    <citation type="journal article" date="2014" name="Front. Microbiol.">
        <title>High frequency of phylogenetically diverse reductive dehalogenase-homologous genes in deep subseafloor sedimentary metagenomes.</title>
        <authorList>
            <person name="Kawai M."/>
            <person name="Futagami T."/>
            <person name="Toyoda A."/>
            <person name="Takaki Y."/>
            <person name="Nishi S."/>
            <person name="Hori S."/>
            <person name="Arai W."/>
            <person name="Tsubouchi T."/>
            <person name="Morono Y."/>
            <person name="Uchiyama I."/>
            <person name="Ito T."/>
            <person name="Fujiyama A."/>
            <person name="Inagaki F."/>
            <person name="Takami H."/>
        </authorList>
    </citation>
    <scope>NUCLEOTIDE SEQUENCE</scope>
    <source>
        <strain evidence="1">Expedition CK06-06</strain>
    </source>
</reference>
<accession>X1TXC5</accession>
<dbReference type="EMBL" id="BARW01030812">
    <property type="protein sequence ID" value="GAJ09963.1"/>
    <property type="molecule type" value="Genomic_DNA"/>
</dbReference>
<dbReference type="SMART" id="SM00028">
    <property type="entry name" value="TPR"/>
    <property type="match status" value="1"/>
</dbReference>
<feature type="non-terminal residue" evidence="1">
    <location>
        <position position="1"/>
    </location>
</feature>
<dbReference type="SUPFAM" id="SSF48452">
    <property type="entry name" value="TPR-like"/>
    <property type="match status" value="1"/>
</dbReference>
<proteinExistence type="predicted"/>
<evidence type="ECO:0000313" key="1">
    <source>
        <dbReference type="EMBL" id="GAJ09963.1"/>
    </source>
</evidence>
<dbReference type="AlphaFoldDB" id="X1TXC5"/>
<dbReference type="InterPro" id="IPR011990">
    <property type="entry name" value="TPR-like_helical_dom_sf"/>
</dbReference>
<organism evidence="1">
    <name type="scientific">marine sediment metagenome</name>
    <dbReference type="NCBI Taxonomy" id="412755"/>
    <lineage>
        <taxon>unclassified sequences</taxon>
        <taxon>metagenomes</taxon>
        <taxon>ecological metagenomes</taxon>
    </lineage>
</organism>
<gene>
    <name evidence="1" type="ORF">S12H4_49163</name>
</gene>
<protein>
    <submittedName>
        <fullName evidence="1">Uncharacterized protein</fullName>
    </submittedName>
</protein>
<name>X1TXC5_9ZZZZ</name>
<dbReference type="PROSITE" id="PS50005">
    <property type="entry name" value="TPR"/>
    <property type="match status" value="1"/>
</dbReference>
<dbReference type="Gene3D" id="1.25.40.10">
    <property type="entry name" value="Tetratricopeptide repeat domain"/>
    <property type="match status" value="1"/>
</dbReference>
<dbReference type="Pfam" id="PF13424">
    <property type="entry name" value="TPR_12"/>
    <property type="match status" value="1"/>
</dbReference>
<sequence length="97" mass="10937">LAFSQSIVGKRKEAEANLNKALKCCLKIKDKSTKSLILMSMGNLYGDMGQWDKAIEHFKESLLISEEIDNLRRKARTIKSMGVIYLFKGDTGSTSRH</sequence>
<comment type="caution">
    <text evidence="1">The sequence shown here is derived from an EMBL/GenBank/DDBJ whole genome shotgun (WGS) entry which is preliminary data.</text>
</comment>